<gene>
    <name evidence="3" type="ORF">WKW80_36810</name>
</gene>
<name>A0ABU8WBP1_9BURK</name>
<dbReference type="EMBL" id="JBBKZV010000075">
    <property type="protein sequence ID" value="MEJ8827477.1"/>
    <property type="molecule type" value="Genomic_DNA"/>
</dbReference>
<feature type="signal peptide" evidence="2">
    <location>
        <begin position="1"/>
        <end position="28"/>
    </location>
</feature>
<dbReference type="InterPro" id="IPR042100">
    <property type="entry name" value="Bug_dom1"/>
</dbReference>
<evidence type="ECO:0000313" key="4">
    <source>
        <dbReference type="Proteomes" id="UP001363010"/>
    </source>
</evidence>
<dbReference type="SUPFAM" id="SSF53850">
    <property type="entry name" value="Periplasmic binding protein-like II"/>
    <property type="match status" value="1"/>
</dbReference>
<dbReference type="PANTHER" id="PTHR42928:SF5">
    <property type="entry name" value="BLR1237 PROTEIN"/>
    <property type="match status" value="1"/>
</dbReference>
<evidence type="ECO:0000313" key="3">
    <source>
        <dbReference type="EMBL" id="MEJ8827477.1"/>
    </source>
</evidence>
<keyword evidence="2" id="KW-0732">Signal</keyword>
<keyword evidence="4" id="KW-1185">Reference proteome</keyword>
<reference evidence="3 4" key="1">
    <citation type="submission" date="2024-03" db="EMBL/GenBank/DDBJ databases">
        <title>Novel species of the genus Variovorax.</title>
        <authorList>
            <person name="Liu Q."/>
            <person name="Xin Y.-H."/>
        </authorList>
    </citation>
    <scope>NUCLEOTIDE SEQUENCE [LARGE SCALE GENOMIC DNA]</scope>
    <source>
        <strain evidence="3 4">KACC 18501</strain>
    </source>
</reference>
<comment type="caution">
    <text evidence="3">The sequence shown here is derived from an EMBL/GenBank/DDBJ whole genome shotgun (WGS) entry which is preliminary data.</text>
</comment>
<dbReference type="RefSeq" id="WP_340368496.1">
    <property type="nucleotide sequence ID" value="NZ_JBBKZV010000075.1"/>
</dbReference>
<comment type="similarity">
    <text evidence="1">Belongs to the UPF0065 (bug) family.</text>
</comment>
<dbReference type="CDD" id="cd13578">
    <property type="entry name" value="PBP2_Bug27"/>
    <property type="match status" value="1"/>
</dbReference>
<sequence length="326" mass="34783">MRNSIRRACVVLSAIWFAVIGAEAWAQAAYPDRAIKLIVPWPAGGSVDIAARIVAEQLAVNLGQPVIVDNRPGAAGNIGAAAAAKASPDGYTLLMATTPMIINRSLYSNLPFELSRDFTPISQLVNLNYVMVVHPSVANSVQELIAKAKANPGQISYASSGPGTQLHLIGESFRRQAGIDIVHAPYKGAPPALADMVGGHVQMMFPGLPVVEPLLKSGRLKALAVVSARRLPLLPNVPTLAEAGVPDIEFTEWYGVVVPAGTPDKIVTRLNGEIVKVLRMPDVRRRLVDRGFDPAGSTAPEFADLIQKEQKKWAATVAQSGIRVDE</sequence>
<evidence type="ECO:0000256" key="1">
    <source>
        <dbReference type="ARBA" id="ARBA00006987"/>
    </source>
</evidence>
<feature type="chain" id="PRO_5046473799" evidence="2">
    <location>
        <begin position="29"/>
        <end position="326"/>
    </location>
</feature>
<protein>
    <submittedName>
        <fullName evidence="3">Tripartite tricarboxylate transporter substrate binding protein</fullName>
    </submittedName>
</protein>
<dbReference type="Pfam" id="PF03401">
    <property type="entry name" value="TctC"/>
    <property type="match status" value="1"/>
</dbReference>
<organism evidence="3 4">
    <name type="scientific">Variovorax humicola</name>
    <dbReference type="NCBI Taxonomy" id="1769758"/>
    <lineage>
        <taxon>Bacteria</taxon>
        <taxon>Pseudomonadati</taxon>
        <taxon>Pseudomonadota</taxon>
        <taxon>Betaproteobacteria</taxon>
        <taxon>Burkholderiales</taxon>
        <taxon>Comamonadaceae</taxon>
        <taxon>Variovorax</taxon>
    </lineage>
</organism>
<proteinExistence type="inferred from homology"/>
<dbReference type="PANTHER" id="PTHR42928">
    <property type="entry name" value="TRICARBOXYLATE-BINDING PROTEIN"/>
    <property type="match status" value="1"/>
</dbReference>
<dbReference type="PIRSF" id="PIRSF017082">
    <property type="entry name" value="YflP"/>
    <property type="match status" value="1"/>
</dbReference>
<dbReference type="Gene3D" id="3.40.190.150">
    <property type="entry name" value="Bordetella uptake gene, domain 1"/>
    <property type="match status" value="1"/>
</dbReference>
<accession>A0ABU8WBP1</accession>
<dbReference type="Gene3D" id="3.40.190.10">
    <property type="entry name" value="Periplasmic binding protein-like II"/>
    <property type="match status" value="1"/>
</dbReference>
<evidence type="ECO:0000256" key="2">
    <source>
        <dbReference type="SAM" id="SignalP"/>
    </source>
</evidence>
<dbReference type="Proteomes" id="UP001363010">
    <property type="component" value="Unassembled WGS sequence"/>
</dbReference>
<dbReference type="InterPro" id="IPR005064">
    <property type="entry name" value="BUG"/>
</dbReference>